<feature type="transmembrane region" description="Helical" evidence="2">
    <location>
        <begin position="102"/>
        <end position="123"/>
    </location>
</feature>
<feature type="region of interest" description="Disordered" evidence="1">
    <location>
        <begin position="126"/>
        <end position="233"/>
    </location>
</feature>
<evidence type="ECO:0000256" key="1">
    <source>
        <dbReference type="SAM" id="MobiDB-lite"/>
    </source>
</evidence>
<gene>
    <name evidence="3" type="ORF">NYP18_10000</name>
</gene>
<comment type="caution">
    <text evidence="3">The sequence shown here is derived from an EMBL/GenBank/DDBJ whole genome shotgun (WGS) entry which is preliminary data.</text>
</comment>
<keyword evidence="4" id="KW-1185">Reference proteome</keyword>
<organism evidence="3 4">
    <name type="scientific">Corynebacterium lemuris</name>
    <dbReference type="NCBI Taxonomy" id="1859292"/>
    <lineage>
        <taxon>Bacteria</taxon>
        <taxon>Bacillati</taxon>
        <taxon>Actinomycetota</taxon>
        <taxon>Actinomycetes</taxon>
        <taxon>Mycobacteriales</taxon>
        <taxon>Corynebacteriaceae</taxon>
        <taxon>Corynebacterium</taxon>
    </lineage>
</organism>
<proteinExistence type="predicted"/>
<dbReference type="RefSeq" id="WP_259428049.1">
    <property type="nucleotide sequence ID" value="NZ_JANWTC010000007.1"/>
</dbReference>
<dbReference type="Proteomes" id="UP001205965">
    <property type="component" value="Unassembled WGS sequence"/>
</dbReference>
<accession>A0ABT2FXL5</accession>
<dbReference type="EMBL" id="JANWTC010000007">
    <property type="protein sequence ID" value="MCS5479987.1"/>
    <property type="molecule type" value="Genomic_DNA"/>
</dbReference>
<reference evidence="3 4" key="1">
    <citation type="submission" date="2022-08" db="EMBL/GenBank/DDBJ databases">
        <title>YIM 101645 draft genome.</title>
        <authorList>
            <person name="Chen X."/>
        </authorList>
    </citation>
    <scope>NUCLEOTIDE SEQUENCE [LARGE SCALE GENOMIC DNA]</scope>
    <source>
        <strain evidence="3 4">YIM 101645</strain>
    </source>
</reference>
<keyword evidence="2" id="KW-0472">Membrane</keyword>
<evidence type="ECO:0000313" key="4">
    <source>
        <dbReference type="Proteomes" id="UP001205965"/>
    </source>
</evidence>
<feature type="compositionally biased region" description="Basic and acidic residues" evidence="1">
    <location>
        <begin position="134"/>
        <end position="151"/>
    </location>
</feature>
<protein>
    <submittedName>
        <fullName evidence="3">Uncharacterized protein</fullName>
    </submittedName>
</protein>
<feature type="compositionally biased region" description="Acidic residues" evidence="1">
    <location>
        <begin position="164"/>
        <end position="177"/>
    </location>
</feature>
<keyword evidence="2" id="KW-0812">Transmembrane</keyword>
<evidence type="ECO:0000313" key="3">
    <source>
        <dbReference type="EMBL" id="MCS5479987.1"/>
    </source>
</evidence>
<name>A0ABT2FXL5_9CORY</name>
<evidence type="ECO:0000256" key="2">
    <source>
        <dbReference type="SAM" id="Phobius"/>
    </source>
</evidence>
<keyword evidence="2" id="KW-1133">Transmembrane helix</keyword>
<feature type="compositionally biased region" description="Acidic residues" evidence="1">
    <location>
        <begin position="195"/>
        <end position="210"/>
    </location>
</feature>
<sequence>MNTATLKMALSAASAISARVKEYNEKKSREAYELLSDAASRVDLDDLRSRGESLIDEGRREAGQVTQAAHARLDAAKKRLEKAADNRPSKQRARTAKRRRTFTLVGLGTLTLSAVAGAVYWYLRQQPEPGDTPPRVEDFSGAGKADEKAAEADATLVYSTTTGDPEEGVPEEVDEELMQSLGEQLEKHRSAAMDEAGEGAEEIDEAEEEHASDAPVAGTEEFAPNPDEDGSKK</sequence>